<keyword evidence="6" id="KW-1133">Transmembrane helix</keyword>
<keyword evidence="6" id="KW-0812">Transmembrane</keyword>
<dbReference type="GO" id="GO:0005778">
    <property type="term" value="C:peroxisomal membrane"/>
    <property type="evidence" value="ECO:0007669"/>
    <property type="project" value="UniProtKB-SubCell"/>
</dbReference>
<evidence type="ECO:0000313" key="8">
    <source>
        <dbReference type="EMBL" id="KAF6811013.1"/>
    </source>
</evidence>
<evidence type="ECO:0000256" key="3">
    <source>
        <dbReference type="ARBA" id="ARBA00023140"/>
    </source>
</evidence>
<organism evidence="8 9">
    <name type="scientific">Colletotrichum plurivorum</name>
    <dbReference type="NCBI Taxonomy" id="2175906"/>
    <lineage>
        <taxon>Eukaryota</taxon>
        <taxon>Fungi</taxon>
        <taxon>Dikarya</taxon>
        <taxon>Ascomycota</taxon>
        <taxon>Pezizomycotina</taxon>
        <taxon>Sordariomycetes</taxon>
        <taxon>Hypocreomycetidae</taxon>
        <taxon>Glomerellales</taxon>
        <taxon>Glomerellaceae</taxon>
        <taxon>Colletotrichum</taxon>
        <taxon>Colletotrichum orchidearum species complex</taxon>
    </lineage>
</organism>
<dbReference type="Pfam" id="PF05648">
    <property type="entry name" value="PEX11"/>
    <property type="match status" value="1"/>
</dbReference>
<protein>
    <recommendedName>
        <fullName evidence="10">PEX11 domain protein</fullName>
    </recommendedName>
</protein>
<evidence type="ECO:0000256" key="6">
    <source>
        <dbReference type="SAM" id="Phobius"/>
    </source>
</evidence>
<sequence>MQAVLQTISSFQYPFLITLHLVLLVSQPTCVSQNANYQGCNIHAASLHLILQGLRERLNLARRFFRLFRFLDAFSTVYTDLGSAKRPETALLRCVSYLNLLARTFNGMYLLTEAVTIIDTLHVDGLAPLGKANERVLRIEAMRFWFLALVAGICATLLRLYGTLRQDSPAEKASSSTEAVPNDSLRDPSESVEPSDKSRNTSDGPPSSKQGPKSCEAGKPLRRLAALSFDVFIPGSVLGLVPAKSGVVGLAMICSSILTGLDVWDRCGREVRAAR</sequence>
<keyword evidence="3" id="KW-0576">Peroxisome</keyword>
<dbReference type="Proteomes" id="UP000654918">
    <property type="component" value="Unassembled WGS sequence"/>
</dbReference>
<evidence type="ECO:0000256" key="5">
    <source>
        <dbReference type="SAM" id="MobiDB-lite"/>
    </source>
</evidence>
<keyword evidence="7" id="KW-0732">Signal</keyword>
<dbReference type="GO" id="GO:0016559">
    <property type="term" value="P:peroxisome fission"/>
    <property type="evidence" value="ECO:0007669"/>
    <property type="project" value="InterPro"/>
</dbReference>
<comment type="caution">
    <text evidence="8">The sequence shown here is derived from an EMBL/GenBank/DDBJ whole genome shotgun (WGS) entry which is preliminary data.</text>
</comment>
<name>A0A8H6JE26_9PEZI</name>
<evidence type="ECO:0000256" key="4">
    <source>
        <dbReference type="ARBA" id="ARBA00046271"/>
    </source>
</evidence>
<dbReference type="AlphaFoldDB" id="A0A8H6JE26"/>
<reference evidence="8" key="1">
    <citation type="journal article" date="2020" name="Phytopathology">
        <title>Genome Sequence Resources of Colletotrichum truncatum, C. plurivorum, C. musicola, and C. sojae: Four Species Pathogenic to Soybean (Glycine max).</title>
        <authorList>
            <person name="Rogerio F."/>
            <person name="Boufleur T.R."/>
            <person name="Ciampi-Guillardi M."/>
            <person name="Sukno S.A."/>
            <person name="Thon M.R."/>
            <person name="Massola Junior N.S."/>
            <person name="Baroncelli R."/>
        </authorList>
    </citation>
    <scope>NUCLEOTIDE SEQUENCE</scope>
    <source>
        <strain evidence="8">LFN00145</strain>
    </source>
</reference>
<feature type="signal peptide" evidence="7">
    <location>
        <begin position="1"/>
        <end position="32"/>
    </location>
</feature>
<evidence type="ECO:0000256" key="7">
    <source>
        <dbReference type="SAM" id="SignalP"/>
    </source>
</evidence>
<dbReference type="InterPro" id="IPR008733">
    <property type="entry name" value="PEX11"/>
</dbReference>
<dbReference type="EMBL" id="WIGO01000476">
    <property type="protein sequence ID" value="KAF6811013.1"/>
    <property type="molecule type" value="Genomic_DNA"/>
</dbReference>
<feature type="compositionally biased region" description="Polar residues" evidence="5">
    <location>
        <begin position="201"/>
        <end position="211"/>
    </location>
</feature>
<feature type="compositionally biased region" description="Basic and acidic residues" evidence="5">
    <location>
        <begin position="184"/>
        <end position="200"/>
    </location>
</feature>
<keyword evidence="2 6" id="KW-0472">Membrane</keyword>
<keyword evidence="1" id="KW-0962">Peroxisome biogenesis</keyword>
<feature type="chain" id="PRO_5034091647" description="PEX11 domain protein" evidence="7">
    <location>
        <begin position="33"/>
        <end position="275"/>
    </location>
</feature>
<keyword evidence="9" id="KW-1185">Reference proteome</keyword>
<evidence type="ECO:0000313" key="9">
    <source>
        <dbReference type="Proteomes" id="UP000654918"/>
    </source>
</evidence>
<dbReference type="PANTHER" id="PTHR12652">
    <property type="entry name" value="PEROXISOMAL BIOGENESIS FACTOR 11"/>
    <property type="match status" value="1"/>
</dbReference>
<evidence type="ECO:0000256" key="1">
    <source>
        <dbReference type="ARBA" id="ARBA00022593"/>
    </source>
</evidence>
<dbReference type="PANTHER" id="PTHR12652:SF23">
    <property type="entry name" value="MICROBODY (PEROXISOME) PROLIFERATION PROTEIN PEROXIN 11B (EUROFUNG)"/>
    <property type="match status" value="1"/>
</dbReference>
<gene>
    <name evidence="8" type="ORF">CPLU01_15186</name>
</gene>
<comment type="subcellular location">
    <subcellularLocation>
        <location evidence="4">Peroxisome membrane</location>
    </subcellularLocation>
</comment>
<feature type="region of interest" description="Disordered" evidence="5">
    <location>
        <begin position="171"/>
        <end position="216"/>
    </location>
</feature>
<feature type="transmembrane region" description="Helical" evidence="6">
    <location>
        <begin position="144"/>
        <end position="162"/>
    </location>
</feature>
<evidence type="ECO:0008006" key="10">
    <source>
        <dbReference type="Google" id="ProtNLM"/>
    </source>
</evidence>
<accession>A0A8H6JE26</accession>
<evidence type="ECO:0000256" key="2">
    <source>
        <dbReference type="ARBA" id="ARBA00023136"/>
    </source>
</evidence>
<proteinExistence type="predicted"/>